<dbReference type="EMBL" id="VAJM01000008">
    <property type="protein sequence ID" value="TLM91106.1"/>
    <property type="molecule type" value="Genomic_DNA"/>
</dbReference>
<dbReference type="OrthoDB" id="675330at2"/>
<comment type="caution">
    <text evidence="1">The sequence shown here is derived from an EMBL/GenBank/DDBJ whole genome shotgun (WGS) entry which is preliminary data.</text>
</comment>
<proteinExistence type="predicted"/>
<organism evidence="1 2">
    <name type="scientific">Hymenobacter jeollabukensis</name>
    <dbReference type="NCBI Taxonomy" id="2025313"/>
    <lineage>
        <taxon>Bacteria</taxon>
        <taxon>Pseudomonadati</taxon>
        <taxon>Bacteroidota</taxon>
        <taxon>Cytophagia</taxon>
        <taxon>Cytophagales</taxon>
        <taxon>Hymenobacteraceae</taxon>
        <taxon>Hymenobacter</taxon>
    </lineage>
</organism>
<gene>
    <name evidence="1" type="ORF">FDY95_16045</name>
</gene>
<keyword evidence="2" id="KW-1185">Reference proteome</keyword>
<dbReference type="Proteomes" id="UP000305517">
    <property type="component" value="Unassembled WGS sequence"/>
</dbReference>
<evidence type="ECO:0000313" key="2">
    <source>
        <dbReference type="Proteomes" id="UP000305517"/>
    </source>
</evidence>
<name>A0A5R8WN95_9BACT</name>
<protein>
    <submittedName>
        <fullName evidence="1">Periplasmic heavy metal sensor</fullName>
    </submittedName>
</protein>
<sequence>MCICSVISPPMFVFPRMNRLLARPALLVALLLLGSLSTRAQQPGGRQRPGQRLENARIAYITDKIALTPEQAQRFWPLFNEFTDKRRELRKQTKMGLRGQDFSTMSDKDIRAALDEQFKLRQGEINLEKEYVDKFAKVITLRQVAQLMQAERDFTKELIQRLDNRRAAGGALSGQN</sequence>
<accession>A0A5R8WN95</accession>
<evidence type="ECO:0000313" key="1">
    <source>
        <dbReference type="EMBL" id="TLM91106.1"/>
    </source>
</evidence>
<dbReference type="AlphaFoldDB" id="A0A5R8WN95"/>
<reference evidence="1 2" key="1">
    <citation type="submission" date="2019-05" db="EMBL/GenBank/DDBJ databases">
        <title>Hymenobacter edaphi sp. nov., isolated from abandoned arsenic-contaminated farmland soil.</title>
        <authorList>
            <person name="Nie L."/>
        </authorList>
    </citation>
    <scope>NUCLEOTIDE SEQUENCE [LARGE SCALE GENOMIC DNA]</scope>
    <source>
        <strain evidence="1 2">1-3-3-8</strain>
    </source>
</reference>